<evidence type="ECO:0008006" key="7">
    <source>
        <dbReference type="Google" id="ProtNLM"/>
    </source>
</evidence>
<evidence type="ECO:0000256" key="1">
    <source>
        <dbReference type="PROSITE-ProRule" id="PRU00723"/>
    </source>
</evidence>
<feature type="compositionally biased region" description="Polar residues" evidence="2">
    <location>
        <begin position="945"/>
        <end position="954"/>
    </location>
</feature>
<feature type="compositionally biased region" description="Polar residues" evidence="2">
    <location>
        <begin position="253"/>
        <end position="263"/>
    </location>
</feature>
<keyword evidence="6" id="KW-1185">Reference proteome</keyword>
<feature type="domain" description="SURP motif" evidence="4">
    <location>
        <begin position="120"/>
        <end position="168"/>
    </location>
</feature>
<dbReference type="PANTHER" id="PTHR36886:SF3">
    <property type="entry name" value="PROTEIN FRIGIDA-ESSENTIAL 1"/>
    <property type="match status" value="1"/>
</dbReference>
<dbReference type="Gene3D" id="1.10.1740.100">
    <property type="entry name" value="Set2, Rpb1 interacting domain"/>
    <property type="match status" value="1"/>
</dbReference>
<dbReference type="InterPro" id="IPR057031">
    <property type="entry name" value="SFR19-like_C"/>
</dbReference>
<dbReference type="InterPro" id="IPR000571">
    <property type="entry name" value="Znf_CCCH"/>
</dbReference>
<dbReference type="InterPro" id="IPR038190">
    <property type="entry name" value="SRI_sf"/>
</dbReference>
<feature type="compositionally biased region" description="Pro residues" evidence="2">
    <location>
        <begin position="77"/>
        <end position="90"/>
    </location>
</feature>
<evidence type="ECO:0000256" key="2">
    <source>
        <dbReference type="SAM" id="MobiDB-lite"/>
    </source>
</evidence>
<dbReference type="Pfam" id="PF01805">
    <property type="entry name" value="Surp"/>
    <property type="match status" value="1"/>
</dbReference>
<dbReference type="PROSITE" id="PS50128">
    <property type="entry name" value="SURP"/>
    <property type="match status" value="1"/>
</dbReference>
<name>A0ABD3ICJ8_9MARC</name>
<feature type="compositionally biased region" description="Basic and acidic residues" evidence="2">
    <location>
        <begin position="210"/>
        <end position="220"/>
    </location>
</feature>
<dbReference type="GO" id="GO:0008270">
    <property type="term" value="F:zinc ion binding"/>
    <property type="evidence" value="ECO:0007669"/>
    <property type="project" value="UniProtKB-KW"/>
</dbReference>
<feature type="compositionally biased region" description="Polar residues" evidence="2">
    <location>
        <begin position="330"/>
        <end position="347"/>
    </location>
</feature>
<sequence length="1292" mass="140025">MIGQPLDHTNGGPQRYGSYQVPRPPVGMTAGAPYQPPYARGRGPGGGRGSYQPPPFPGPVSYGGYPPPNHELSPSTPYLPPPPENPPREAPPSLLSSDGRFRSELLPPPPAPKDAEVLKNLELLACFVVKNGPRFEEMARYKQADNPKFAFIFGGQRGTEADIGHQYYQWKKAHLAWEQNLKNISTEQTGGPDFCGDREADVGATQVSHEVPRSPARSDMEMEDDFAVTPPRSEPAPEALPVVTSPKRERKSGFSSPLMSPSHTSERKTGPASPRFERRSKFSSPPSDRKDITGFSAAERPVQRDSFYLTSDTKGVPASSLRSCEERSQHGSGRSTSAQPVSSNSQYEGHDTDKGSRGSDTPKAEKESTAPDSYRRRDSRRRTGFDRPCMEDVSPPVSPSRVGEPKEKQREPAASVESERKDVPPHGSHEMSIRPSRWGRPDRDLVTDKGSGSGEAPSHTKEQKGQEGALYGGEESFYRGRSESPKVSGKAARADDDSSAKPTDVTKSGSAHGSLQVDEFGRLPRQGGTDSEEEGHPDEGRKRRRSTSWSRSRSRSPGDSRRKRWSPSRSPRRRGRRSRSWSSSPRRHRSRSRTPPREGRWGGDGRGERNFTGERGGRRGGRVACFDFAKGRCQRGSACRFLHEEGNGSADDQGGRWSGGRGRGRGQSRWDRDPEDGDRNWNAKSGEQARSRRSWNSDERTEEDTREKKQDDGFRKYETESTSADRWEERKVDTAAASSGSSGLPEQDPKGNSALHPEKTSGGLETSAERRSSPEFEAVSPSLPPSQGNQVPHQTSSLPNSASPIGLQYNSSLNGHRPDHPSYPPPSSLQQHSPYSLTLSQPPQNAFPSSQQHGFSPSVSNASLGFPANRTQTVFNPPAGNNYSGNSSVATQLPPPPPPLASLPVLRPQPSYNTSQQQNFTTATSAAMPVPVSVPLSSGSGGFQPRSQRVHTPTPQVPPVGPNLTTPISYAWMSPGLQPSGSYGVSPQQPSDHQGQSASSQAPSHVSVPQPVSYQFGSSLTPTYAGGSYSARAVQVTAPAPASGNDQYDPLADSFEPGPPGARDKNTVGSYAQKLQADEGSRQKVTEPWKPLSAGETTPIMTNAGEVVLENVSPGLPGHTDNVRSNAAPLALENVSPRQHIHMILENVSPTNVGSSFNISTAAMNYATRAAVIMENVSPAQDRGGTAEGQQDAGAGSQDQKKKDKDSRTLSLIRKAVAEHVKDLLKPTWKEGQMSKDAFKTIAKKAVDKVIGALEAKGSIPRSQEKLDFFMETSKPKIAKLVKGYVDKYVKS</sequence>
<comment type="caution">
    <text evidence="5">The sequence shown here is derived from an EMBL/GenBank/DDBJ whole genome shotgun (WGS) entry which is preliminary data.</text>
</comment>
<feature type="compositionally biased region" description="Polar residues" evidence="2">
    <location>
        <begin position="785"/>
        <end position="814"/>
    </location>
</feature>
<feature type="compositionally biased region" description="Basic and acidic residues" evidence="2">
    <location>
        <begin position="595"/>
        <end position="617"/>
    </location>
</feature>
<feature type="compositionally biased region" description="Low complexity" evidence="2">
    <location>
        <begin position="929"/>
        <end position="938"/>
    </location>
</feature>
<feature type="zinc finger region" description="C3H1-type" evidence="1">
    <location>
        <begin position="619"/>
        <end position="646"/>
    </location>
</feature>
<feature type="compositionally biased region" description="Low complexity" evidence="2">
    <location>
        <begin position="547"/>
        <end position="557"/>
    </location>
</feature>
<feature type="compositionally biased region" description="Basic and acidic residues" evidence="2">
    <location>
        <begin position="403"/>
        <end position="432"/>
    </location>
</feature>
<feature type="region of interest" description="Disordered" evidence="2">
    <location>
        <begin position="1"/>
        <end position="113"/>
    </location>
</feature>
<accession>A0ABD3ICJ8</accession>
<evidence type="ECO:0000313" key="6">
    <source>
        <dbReference type="Proteomes" id="UP001633002"/>
    </source>
</evidence>
<feature type="compositionally biased region" description="Basic and acidic residues" evidence="2">
    <location>
        <begin position="264"/>
        <end position="280"/>
    </location>
</feature>
<dbReference type="InterPro" id="IPR052650">
    <property type="entry name" value="Zinc_finger_CCCH"/>
</dbReference>
<feature type="compositionally biased region" description="Basic and acidic residues" evidence="2">
    <location>
        <begin position="1076"/>
        <end position="1087"/>
    </location>
</feature>
<dbReference type="InterPro" id="IPR035967">
    <property type="entry name" value="SWAP/Surp_sf"/>
</dbReference>
<dbReference type="Proteomes" id="UP001633002">
    <property type="component" value="Unassembled WGS sequence"/>
</dbReference>
<keyword evidence="1" id="KW-0862">Zinc</keyword>
<evidence type="ECO:0000259" key="3">
    <source>
        <dbReference type="PROSITE" id="PS50103"/>
    </source>
</evidence>
<dbReference type="Gene3D" id="1.10.10.790">
    <property type="entry name" value="Surp module"/>
    <property type="match status" value="1"/>
</dbReference>
<feature type="compositionally biased region" description="Polar residues" evidence="2">
    <location>
        <begin position="910"/>
        <end position="925"/>
    </location>
</feature>
<feature type="domain" description="C3H1-type" evidence="3">
    <location>
        <begin position="619"/>
        <end position="646"/>
    </location>
</feature>
<dbReference type="SMART" id="SM00648">
    <property type="entry name" value="SWAP"/>
    <property type="match status" value="1"/>
</dbReference>
<evidence type="ECO:0000259" key="4">
    <source>
        <dbReference type="PROSITE" id="PS50128"/>
    </source>
</evidence>
<proteinExistence type="predicted"/>
<keyword evidence="1" id="KW-0863">Zinc-finger</keyword>
<feature type="compositionally biased region" description="Basic and acidic residues" evidence="2">
    <location>
        <begin position="348"/>
        <end position="390"/>
    </location>
</feature>
<feature type="compositionally biased region" description="Polar residues" evidence="2">
    <location>
        <begin position="977"/>
        <end position="1004"/>
    </location>
</feature>
<dbReference type="PROSITE" id="PS50103">
    <property type="entry name" value="ZF_C3H1"/>
    <property type="match status" value="1"/>
</dbReference>
<feature type="compositionally biased region" description="Low complexity" evidence="2">
    <location>
        <begin position="1189"/>
        <end position="1198"/>
    </location>
</feature>
<keyword evidence="1" id="KW-0479">Metal-binding</keyword>
<dbReference type="SMART" id="SM00356">
    <property type="entry name" value="ZnF_C3H1"/>
    <property type="match status" value="1"/>
</dbReference>
<organism evidence="5 6">
    <name type="scientific">Riccia sorocarpa</name>
    <dbReference type="NCBI Taxonomy" id="122646"/>
    <lineage>
        <taxon>Eukaryota</taxon>
        <taxon>Viridiplantae</taxon>
        <taxon>Streptophyta</taxon>
        <taxon>Embryophyta</taxon>
        <taxon>Marchantiophyta</taxon>
        <taxon>Marchantiopsida</taxon>
        <taxon>Marchantiidae</taxon>
        <taxon>Marchantiales</taxon>
        <taxon>Ricciaceae</taxon>
        <taxon>Riccia</taxon>
    </lineage>
</organism>
<dbReference type="EMBL" id="JBJQOH010000001">
    <property type="protein sequence ID" value="KAL3701226.1"/>
    <property type="molecule type" value="Genomic_DNA"/>
</dbReference>
<feature type="compositionally biased region" description="Basic and acidic residues" evidence="2">
    <location>
        <begin position="1199"/>
        <end position="1208"/>
    </location>
</feature>
<dbReference type="InterPro" id="IPR000061">
    <property type="entry name" value="Surp"/>
</dbReference>
<protein>
    <recommendedName>
        <fullName evidence="7">C3H1-type domain-containing protein</fullName>
    </recommendedName>
</protein>
<reference evidence="5 6" key="1">
    <citation type="submission" date="2024-09" db="EMBL/GenBank/DDBJ databases">
        <title>Chromosome-scale assembly of Riccia sorocarpa.</title>
        <authorList>
            <person name="Paukszto L."/>
        </authorList>
    </citation>
    <scope>NUCLEOTIDE SEQUENCE [LARGE SCALE GENOMIC DNA]</scope>
    <source>
        <strain evidence="5">LP-2024</strain>
        <tissue evidence="5">Aerial parts of the thallus</tissue>
    </source>
</reference>
<feature type="region of interest" description="Disordered" evidence="2">
    <location>
        <begin position="643"/>
        <end position="1010"/>
    </location>
</feature>
<dbReference type="SUPFAM" id="SSF109905">
    <property type="entry name" value="Surp module (SWAP domain)"/>
    <property type="match status" value="1"/>
</dbReference>
<dbReference type="PANTHER" id="PTHR36886">
    <property type="entry name" value="PROTEIN FRIGIDA-ESSENTIAL 1"/>
    <property type="match status" value="1"/>
</dbReference>
<evidence type="ECO:0000313" key="5">
    <source>
        <dbReference type="EMBL" id="KAL3701226.1"/>
    </source>
</evidence>
<feature type="compositionally biased region" description="Basic residues" evidence="2">
    <location>
        <begin position="561"/>
        <end position="594"/>
    </location>
</feature>
<feature type="compositionally biased region" description="Polar residues" evidence="2">
    <location>
        <begin position="828"/>
        <end position="891"/>
    </location>
</feature>
<feature type="region of interest" description="Disordered" evidence="2">
    <location>
        <begin position="188"/>
        <end position="623"/>
    </location>
</feature>
<gene>
    <name evidence="5" type="ORF">R1sor_019248</name>
</gene>
<feature type="compositionally biased region" description="Basic and acidic residues" evidence="2">
    <location>
        <begin position="668"/>
        <end position="733"/>
    </location>
</feature>
<feature type="region of interest" description="Disordered" evidence="2">
    <location>
        <begin position="1040"/>
        <end position="1098"/>
    </location>
</feature>
<feature type="region of interest" description="Disordered" evidence="2">
    <location>
        <begin position="1180"/>
        <end position="1208"/>
    </location>
</feature>
<dbReference type="Pfam" id="PF23030">
    <property type="entry name" value="SCAF11-like_C"/>
    <property type="match status" value="1"/>
</dbReference>